<evidence type="ECO:0000256" key="9">
    <source>
        <dbReference type="SAM" id="Phobius"/>
    </source>
</evidence>
<organism evidence="11">
    <name type="scientific">Oppiella nova</name>
    <dbReference type="NCBI Taxonomy" id="334625"/>
    <lineage>
        <taxon>Eukaryota</taxon>
        <taxon>Metazoa</taxon>
        <taxon>Ecdysozoa</taxon>
        <taxon>Arthropoda</taxon>
        <taxon>Chelicerata</taxon>
        <taxon>Arachnida</taxon>
        <taxon>Acari</taxon>
        <taxon>Acariformes</taxon>
        <taxon>Sarcoptiformes</taxon>
        <taxon>Oribatida</taxon>
        <taxon>Brachypylina</taxon>
        <taxon>Oppioidea</taxon>
        <taxon>Oppiidae</taxon>
        <taxon>Oppiella</taxon>
    </lineage>
</organism>
<keyword evidence="8 9" id="KW-0472">Membrane</keyword>
<evidence type="ECO:0000256" key="6">
    <source>
        <dbReference type="ARBA" id="ARBA00022840"/>
    </source>
</evidence>
<evidence type="ECO:0000256" key="8">
    <source>
        <dbReference type="ARBA" id="ARBA00023136"/>
    </source>
</evidence>
<keyword evidence="7 9" id="KW-1133">Transmembrane helix</keyword>
<feature type="transmembrane region" description="Helical" evidence="9">
    <location>
        <begin position="390"/>
        <end position="412"/>
    </location>
</feature>
<dbReference type="AlphaFoldDB" id="A0A7R9QUG5"/>
<sequence length="663" mass="74992">MSFGAPAGVETVSIPHMLELIGVSHSGPIVPNKSSCWSKVTGSIASGLILKDISCEVHSGEVMAILGSKGSGKKALIDVMGHRVSQGSTRGQILLNDVPLTLRLFQEQCGFVSKRTQHIEGLSVRQTLSYISQMTIRGNRALKRGRVKQVLADLALSSVSKRDVTDLNVSEQKRLAIGIQMIRDPLLLILDDPTKDLDPLNTYFVVSILSNHAKKYQRIVVLTMDKPRSDIFPFLDRVTYLCLGDVVYTGSTRMMIDYFRGIGFPCPELENPLMYYLCLSTVDRRSRDRFIESSAQIAALVDKFKVEGHEYRKYMGPPPQVPVNIPLTAYGRASSCKVMTSLISRQFMSAFTLRRLFIRLLVIPLFCALLYCFIAPALDNTQNSFQSRSGLLFNVLSAITFIAPAITAYNFASHRNRFYEESSRLALYRGPVFIITQIIANLPINVLTVWAAGTVIYLCAQLRYDDYWLERWSIFCAIIWAIYAFTEQHTIAVMCFVKSPFTAAVTTIYCLSFLLVLGSTTLRSMLAAPDWLYYINFVNIYYWSGWTLHFNEFQDNEALVRTPFIAENSTIEISKALVRTPFIAENSTIEMCLANIIPGKCVFLNGNHFLDQRLKEVKDIPEWSLIHWKNFAFIYIFVIAFYLINTIVYMIPLPASLKSKFRD</sequence>
<feature type="domain" description="ABC transporter" evidence="10">
    <location>
        <begin position="18"/>
        <end position="268"/>
    </location>
</feature>
<evidence type="ECO:0000256" key="3">
    <source>
        <dbReference type="ARBA" id="ARBA00022448"/>
    </source>
</evidence>
<dbReference type="EMBL" id="OC929280">
    <property type="protein sequence ID" value="CAD7658181.1"/>
    <property type="molecule type" value="Genomic_DNA"/>
</dbReference>
<dbReference type="SMART" id="SM00382">
    <property type="entry name" value="AAA"/>
    <property type="match status" value="1"/>
</dbReference>
<dbReference type="PANTHER" id="PTHR48041:SF113">
    <property type="entry name" value="ATP-BINDING CASSETTE SUB-FAMILY G MEMBER 5"/>
    <property type="match status" value="1"/>
</dbReference>
<dbReference type="InterPro" id="IPR027417">
    <property type="entry name" value="P-loop_NTPase"/>
</dbReference>
<evidence type="ECO:0000313" key="11">
    <source>
        <dbReference type="EMBL" id="CAD7658181.1"/>
    </source>
</evidence>
<evidence type="ECO:0000256" key="5">
    <source>
        <dbReference type="ARBA" id="ARBA00022741"/>
    </source>
</evidence>
<reference evidence="11" key="1">
    <citation type="submission" date="2020-11" db="EMBL/GenBank/DDBJ databases">
        <authorList>
            <person name="Tran Van P."/>
        </authorList>
    </citation>
    <scope>NUCLEOTIDE SEQUENCE</scope>
</reference>
<keyword evidence="3" id="KW-0813">Transport</keyword>
<evidence type="ECO:0000259" key="10">
    <source>
        <dbReference type="PROSITE" id="PS50893"/>
    </source>
</evidence>
<keyword evidence="12" id="KW-1185">Reference proteome</keyword>
<dbReference type="Pfam" id="PF00005">
    <property type="entry name" value="ABC_tran"/>
    <property type="match status" value="1"/>
</dbReference>
<evidence type="ECO:0000313" key="12">
    <source>
        <dbReference type="Proteomes" id="UP000728032"/>
    </source>
</evidence>
<protein>
    <recommendedName>
        <fullName evidence="10">ABC transporter domain-containing protein</fullName>
    </recommendedName>
</protein>
<dbReference type="PANTHER" id="PTHR48041">
    <property type="entry name" value="ABC TRANSPORTER G FAMILY MEMBER 28"/>
    <property type="match status" value="1"/>
</dbReference>
<evidence type="ECO:0000256" key="1">
    <source>
        <dbReference type="ARBA" id="ARBA00004141"/>
    </source>
</evidence>
<dbReference type="FunFam" id="3.40.50.300:FF:001473">
    <property type="entry name" value="ATP-binding cassette transporter"/>
    <property type="match status" value="1"/>
</dbReference>
<proteinExistence type="inferred from homology"/>
<dbReference type="SUPFAM" id="SSF52540">
    <property type="entry name" value="P-loop containing nucleoside triphosphate hydrolases"/>
    <property type="match status" value="1"/>
</dbReference>
<dbReference type="GO" id="GO:0005524">
    <property type="term" value="F:ATP binding"/>
    <property type="evidence" value="ECO:0007669"/>
    <property type="project" value="UniProtKB-KW"/>
</dbReference>
<comment type="subcellular location">
    <subcellularLocation>
        <location evidence="1">Membrane</location>
        <topology evidence="1">Multi-pass membrane protein</topology>
    </subcellularLocation>
</comment>
<dbReference type="Gene3D" id="3.40.50.300">
    <property type="entry name" value="P-loop containing nucleotide triphosphate hydrolases"/>
    <property type="match status" value="1"/>
</dbReference>
<evidence type="ECO:0000256" key="2">
    <source>
        <dbReference type="ARBA" id="ARBA00005814"/>
    </source>
</evidence>
<keyword evidence="6" id="KW-0067">ATP-binding</keyword>
<dbReference type="GO" id="GO:0043190">
    <property type="term" value="C:ATP-binding cassette (ABC) transporter complex"/>
    <property type="evidence" value="ECO:0007669"/>
    <property type="project" value="TreeGrafter"/>
</dbReference>
<dbReference type="InterPro" id="IPR013525">
    <property type="entry name" value="ABC2_TM"/>
</dbReference>
<keyword evidence="5" id="KW-0547">Nucleotide-binding</keyword>
<comment type="similarity">
    <text evidence="2">Belongs to the ABC transporter superfamily. ABCG family. Eye pigment precursor importer (TC 3.A.1.204) subfamily.</text>
</comment>
<dbReference type="OrthoDB" id="66620at2759"/>
<name>A0A7R9QUG5_9ACAR</name>
<dbReference type="GO" id="GO:0016887">
    <property type="term" value="F:ATP hydrolysis activity"/>
    <property type="evidence" value="ECO:0007669"/>
    <property type="project" value="InterPro"/>
</dbReference>
<dbReference type="EMBL" id="CAJPVJ010014455">
    <property type="protein sequence ID" value="CAG2175367.1"/>
    <property type="molecule type" value="Genomic_DNA"/>
</dbReference>
<gene>
    <name evidence="11" type="ORF">ONB1V03_LOCUS14804</name>
</gene>
<feature type="transmembrane region" description="Helical" evidence="9">
    <location>
        <begin position="467"/>
        <end position="485"/>
    </location>
</feature>
<dbReference type="InterPro" id="IPR050352">
    <property type="entry name" value="ABCG_transporters"/>
</dbReference>
<dbReference type="PROSITE" id="PS50893">
    <property type="entry name" value="ABC_TRANSPORTER_2"/>
    <property type="match status" value="1"/>
</dbReference>
<feature type="transmembrane region" description="Helical" evidence="9">
    <location>
        <begin position="632"/>
        <end position="651"/>
    </location>
</feature>
<feature type="transmembrane region" description="Helical" evidence="9">
    <location>
        <begin position="356"/>
        <end position="378"/>
    </location>
</feature>
<feature type="transmembrane region" description="Helical" evidence="9">
    <location>
        <begin position="432"/>
        <end position="460"/>
    </location>
</feature>
<evidence type="ECO:0000256" key="4">
    <source>
        <dbReference type="ARBA" id="ARBA00022692"/>
    </source>
</evidence>
<dbReference type="GO" id="GO:0140359">
    <property type="term" value="F:ABC-type transporter activity"/>
    <property type="evidence" value="ECO:0007669"/>
    <property type="project" value="InterPro"/>
</dbReference>
<feature type="transmembrane region" description="Helical" evidence="9">
    <location>
        <begin position="491"/>
        <end position="517"/>
    </location>
</feature>
<keyword evidence="4 9" id="KW-0812">Transmembrane</keyword>
<dbReference type="Proteomes" id="UP000728032">
    <property type="component" value="Unassembled WGS sequence"/>
</dbReference>
<accession>A0A7R9QUG5</accession>
<dbReference type="Pfam" id="PF01061">
    <property type="entry name" value="ABC2_membrane"/>
    <property type="match status" value="1"/>
</dbReference>
<evidence type="ECO:0000256" key="7">
    <source>
        <dbReference type="ARBA" id="ARBA00022989"/>
    </source>
</evidence>
<dbReference type="InterPro" id="IPR003593">
    <property type="entry name" value="AAA+_ATPase"/>
</dbReference>
<dbReference type="InterPro" id="IPR003439">
    <property type="entry name" value="ABC_transporter-like_ATP-bd"/>
</dbReference>